<dbReference type="OrthoDB" id="12976at2"/>
<comment type="subcellular location">
    <subcellularLocation>
        <location evidence="1 7">Periplasm</location>
    </subcellularLocation>
</comment>
<comment type="function">
    <text evidence="7">Required for disulfide bond formation in some periplasmic proteins. Acts by transferring its disulfide bond to other proteins and is reduced in the process.</text>
</comment>
<dbReference type="CDD" id="cd03020">
    <property type="entry name" value="DsbA_DsbC_DsbG"/>
    <property type="match status" value="1"/>
</dbReference>
<proteinExistence type="inferred from homology"/>
<feature type="signal peptide" evidence="7">
    <location>
        <begin position="1"/>
        <end position="23"/>
    </location>
</feature>
<dbReference type="PANTHER" id="PTHR35272:SF3">
    <property type="entry name" value="THIOL:DISULFIDE INTERCHANGE PROTEIN DSBC"/>
    <property type="match status" value="1"/>
</dbReference>
<evidence type="ECO:0000313" key="10">
    <source>
        <dbReference type="EMBL" id="SHH90794.1"/>
    </source>
</evidence>
<dbReference type="Pfam" id="PF10411">
    <property type="entry name" value="DsbC_N"/>
    <property type="match status" value="1"/>
</dbReference>
<evidence type="ECO:0000256" key="5">
    <source>
        <dbReference type="ARBA" id="ARBA00023157"/>
    </source>
</evidence>
<keyword evidence="11" id="KW-1185">Reference proteome</keyword>
<keyword evidence="5" id="KW-1015">Disulfide bond</keyword>
<dbReference type="SUPFAM" id="SSF52833">
    <property type="entry name" value="Thioredoxin-like"/>
    <property type="match status" value="1"/>
</dbReference>
<dbReference type="PANTHER" id="PTHR35272">
    <property type="entry name" value="THIOL:DISULFIDE INTERCHANGE PROTEIN DSBC-RELATED"/>
    <property type="match status" value="1"/>
</dbReference>
<keyword evidence="3 7" id="KW-0732">Signal</keyword>
<feature type="domain" description="Disulphide bond isomerase DsbC/G N-terminal" evidence="8">
    <location>
        <begin position="29"/>
        <end position="84"/>
    </location>
</feature>
<feature type="domain" description="Thioredoxin-like fold" evidence="9">
    <location>
        <begin position="116"/>
        <end position="244"/>
    </location>
</feature>
<feature type="chain" id="PRO_5011819963" description="Thiol:disulfide interchange protein" evidence="7">
    <location>
        <begin position="24"/>
        <end position="247"/>
    </location>
</feature>
<dbReference type="InterPro" id="IPR033954">
    <property type="entry name" value="DiS-bond_Isoase_DsbC/G"/>
</dbReference>
<reference evidence="10 11" key="1">
    <citation type="submission" date="2016-11" db="EMBL/GenBank/DDBJ databases">
        <authorList>
            <person name="Jaros S."/>
            <person name="Januszkiewicz K."/>
            <person name="Wedrychowicz H."/>
        </authorList>
    </citation>
    <scope>NUCLEOTIDE SEQUENCE [LARGE SCALE GENOMIC DNA]</scope>
    <source>
        <strain evidence="10 11">CECT 7868</strain>
    </source>
</reference>
<keyword evidence="6 7" id="KW-0676">Redox-active center</keyword>
<dbReference type="STRING" id="1216006.VA7868_00859"/>
<dbReference type="AlphaFoldDB" id="A0A1M5WUL4"/>
<comment type="similarity">
    <text evidence="2 7">Belongs to the thioredoxin family. DsbC subfamily.</text>
</comment>
<dbReference type="Proteomes" id="UP000184608">
    <property type="component" value="Unassembled WGS sequence"/>
</dbReference>
<dbReference type="InterPro" id="IPR036249">
    <property type="entry name" value="Thioredoxin-like_sf"/>
</dbReference>
<dbReference type="EMBL" id="FQXZ01000007">
    <property type="protein sequence ID" value="SHH90794.1"/>
    <property type="molecule type" value="Genomic_DNA"/>
</dbReference>
<dbReference type="PROSITE" id="PS00194">
    <property type="entry name" value="THIOREDOXIN_1"/>
    <property type="match status" value="1"/>
</dbReference>
<dbReference type="NCBIfam" id="NF008129">
    <property type="entry name" value="PRK10877.1"/>
    <property type="match status" value="1"/>
</dbReference>
<dbReference type="Gene3D" id="3.10.450.70">
    <property type="entry name" value="Disulphide bond isomerase, DsbC/G, N-terminal"/>
    <property type="match status" value="1"/>
</dbReference>
<dbReference type="InterPro" id="IPR018950">
    <property type="entry name" value="DiS-bond_isomerase_DsbC/G_N"/>
</dbReference>
<evidence type="ECO:0000313" key="11">
    <source>
        <dbReference type="Proteomes" id="UP000184608"/>
    </source>
</evidence>
<dbReference type="Pfam" id="PF13098">
    <property type="entry name" value="Thioredoxin_2"/>
    <property type="match status" value="1"/>
</dbReference>
<evidence type="ECO:0000256" key="1">
    <source>
        <dbReference type="ARBA" id="ARBA00004418"/>
    </source>
</evidence>
<name>A0A1M5WUL4_9VIBR</name>
<gene>
    <name evidence="10" type="primary">dsbC</name>
    <name evidence="10" type="ORF">VA7868_00859</name>
</gene>
<organism evidence="10 11">
    <name type="scientific">Vibrio aerogenes CECT 7868</name>
    <dbReference type="NCBI Taxonomy" id="1216006"/>
    <lineage>
        <taxon>Bacteria</taxon>
        <taxon>Pseudomonadati</taxon>
        <taxon>Pseudomonadota</taxon>
        <taxon>Gammaproteobacteria</taxon>
        <taxon>Vibrionales</taxon>
        <taxon>Vibrionaceae</taxon>
        <taxon>Vibrio</taxon>
    </lineage>
</organism>
<evidence type="ECO:0000256" key="6">
    <source>
        <dbReference type="ARBA" id="ARBA00023284"/>
    </source>
</evidence>
<dbReference type="Gene3D" id="3.40.30.10">
    <property type="entry name" value="Glutaredoxin"/>
    <property type="match status" value="1"/>
</dbReference>
<dbReference type="InterPro" id="IPR012336">
    <property type="entry name" value="Thioredoxin-like_fold"/>
</dbReference>
<evidence type="ECO:0000256" key="2">
    <source>
        <dbReference type="ARBA" id="ARBA00009813"/>
    </source>
</evidence>
<dbReference type="InterPro" id="IPR009094">
    <property type="entry name" value="DiS-bond_isomerase_DsbC/G_N_sf"/>
</dbReference>
<dbReference type="SUPFAM" id="SSF54423">
    <property type="entry name" value="DsbC/DsbG N-terminal domain-like"/>
    <property type="match status" value="1"/>
</dbReference>
<evidence type="ECO:0000256" key="7">
    <source>
        <dbReference type="RuleBase" id="RU364038"/>
    </source>
</evidence>
<keyword evidence="4 7" id="KW-0574">Periplasm</keyword>
<evidence type="ECO:0000259" key="9">
    <source>
        <dbReference type="Pfam" id="PF13098"/>
    </source>
</evidence>
<dbReference type="InterPro" id="IPR017937">
    <property type="entry name" value="Thioredoxin_CS"/>
</dbReference>
<dbReference type="GO" id="GO:0042597">
    <property type="term" value="C:periplasmic space"/>
    <property type="evidence" value="ECO:0007669"/>
    <property type="project" value="UniProtKB-SubCell"/>
</dbReference>
<sequence length="247" mass="27624">MRVIRIPQIMILCCTLFSVFSYASVSFDKQEITKRFEKIGLKVHNVVPSQDIDGLLEVSTSNGTLFSTPDGKLFVAGTLFKLHDDGSYEDVIAKRLAPIHAKKIEALKDQMIEFKAKDEKYAVTVFTDITCGYCVRLHSQLKEYNDLGITIRYLAFPRQGGKGPVADHMAAIWCADDPQKALEDAKMNRKQVEPGKNIDQCKTMINNHYELGKELGVKGTPAIFLPNGVMVGGYLPPKELLKRLESI</sequence>
<dbReference type="InterPro" id="IPR051470">
    <property type="entry name" value="Thiol:disulfide_interchange"/>
</dbReference>
<evidence type="ECO:0000256" key="4">
    <source>
        <dbReference type="ARBA" id="ARBA00022764"/>
    </source>
</evidence>
<evidence type="ECO:0000259" key="8">
    <source>
        <dbReference type="Pfam" id="PF10411"/>
    </source>
</evidence>
<evidence type="ECO:0000256" key="3">
    <source>
        <dbReference type="ARBA" id="ARBA00022729"/>
    </source>
</evidence>
<accession>A0A1M5WUL4</accession>
<dbReference type="RefSeq" id="WP_073602613.1">
    <property type="nucleotide sequence ID" value="NZ_FQXZ01000007.1"/>
</dbReference>
<protein>
    <recommendedName>
        <fullName evidence="7">Thiol:disulfide interchange protein</fullName>
    </recommendedName>
</protein>